<evidence type="ECO:0008006" key="3">
    <source>
        <dbReference type="Google" id="ProtNLM"/>
    </source>
</evidence>
<comment type="caution">
    <text evidence="1">The sequence shown here is derived from an EMBL/GenBank/DDBJ whole genome shotgun (WGS) entry which is preliminary data.</text>
</comment>
<dbReference type="InterPro" id="IPR026487">
    <property type="entry name" value="CHP04141"/>
</dbReference>
<dbReference type="NCBIfam" id="TIGR04141">
    <property type="entry name" value="TIGR04141 family sporadically distributed protein"/>
    <property type="match status" value="1"/>
</dbReference>
<keyword evidence="2" id="KW-1185">Reference proteome</keyword>
<protein>
    <recommendedName>
        <fullName evidence="3">Sporadically distributed protein, TIGR04141 family</fullName>
    </recommendedName>
</protein>
<evidence type="ECO:0000313" key="2">
    <source>
        <dbReference type="Proteomes" id="UP000322077"/>
    </source>
</evidence>
<dbReference type="Proteomes" id="UP000322077">
    <property type="component" value="Unassembled WGS sequence"/>
</dbReference>
<dbReference type="Pfam" id="PF19614">
    <property type="entry name" value="DUF6119"/>
    <property type="match status" value="1"/>
</dbReference>
<gene>
    <name evidence="1" type="ORF">FYJ91_13430</name>
</gene>
<sequence length="548" mass="60047">MAKTTATVSTRTISLRLLRKDRTVADAVRDSRGLTEHPTRTGRLFYEQSNDMPPPWLELVNQFSADGSLQLRNKSCAAVLFLDVVSVAGARTFALAFGGGHLALHADAFERNFGLKVALNSIARADLKNLDVATLEATSFQKRVQASRKSDLGDFGIDTEHDLLRLAGGVPTDTNFASSLSGKDALMLTAKMSADEISTKCAAALTLFEATDYKKDYSFIDQIAPVREADLIDALDALVFAEIQHLLVGKPSDLHLTIPEIIDPEATHEIGYFGPGFRPGAKTGYGELTIEDYVAELSAGKPNELKSMADIKPSQEIRVVIDGQGSKQRRERLYDCFVFEAVHLGRTYVLFAGDWYCIEDKFFASVEADFQKLLAPVALVASTAALNEQELIAELDKDPDLLNLDKVKSSPAGAPGANLEPCDFLSRSKAFIHLKDGHGSAPISHLWNQGVVAAESFVRDETFRKSMRNAAIVRQKAAGKKGFELLLPDGRSKPVAANYKVIYGVMRHRYQRSKKLGLPFFSKVSLRAAAGRIELMGFPVEVHLIEKV</sequence>
<name>A0A5D9C511_9SPHN</name>
<reference evidence="1 2" key="1">
    <citation type="submission" date="2019-08" db="EMBL/GenBank/DDBJ databases">
        <authorList>
            <person name="Wang G."/>
            <person name="Xu Z."/>
        </authorList>
    </citation>
    <scope>NUCLEOTIDE SEQUENCE [LARGE SCALE GENOMIC DNA]</scope>
    <source>
        <strain evidence="1 2">ZX</strain>
    </source>
</reference>
<evidence type="ECO:0000313" key="1">
    <source>
        <dbReference type="EMBL" id="TZG26563.1"/>
    </source>
</evidence>
<dbReference type="EMBL" id="VTOU01000003">
    <property type="protein sequence ID" value="TZG26563.1"/>
    <property type="molecule type" value="Genomic_DNA"/>
</dbReference>
<proteinExistence type="predicted"/>
<organism evidence="1 2">
    <name type="scientific">Sphingomonas montanisoli</name>
    <dbReference type="NCBI Taxonomy" id="2606412"/>
    <lineage>
        <taxon>Bacteria</taxon>
        <taxon>Pseudomonadati</taxon>
        <taxon>Pseudomonadota</taxon>
        <taxon>Alphaproteobacteria</taxon>
        <taxon>Sphingomonadales</taxon>
        <taxon>Sphingomonadaceae</taxon>
        <taxon>Sphingomonas</taxon>
    </lineage>
</organism>
<dbReference type="AlphaFoldDB" id="A0A5D9C511"/>
<accession>A0A5D9C511</accession>
<dbReference type="RefSeq" id="WP_149523363.1">
    <property type="nucleotide sequence ID" value="NZ_VTOU01000003.1"/>
</dbReference>